<dbReference type="SUPFAM" id="SSF81321">
    <property type="entry name" value="Family A G protein-coupled receptor-like"/>
    <property type="match status" value="1"/>
</dbReference>
<evidence type="ECO:0000313" key="9">
    <source>
        <dbReference type="Proteomes" id="UP000024635"/>
    </source>
</evidence>
<dbReference type="Proteomes" id="UP000024635">
    <property type="component" value="Unassembled WGS sequence"/>
</dbReference>
<dbReference type="GO" id="GO:0016020">
    <property type="term" value="C:membrane"/>
    <property type="evidence" value="ECO:0007669"/>
    <property type="project" value="UniProtKB-SubCell"/>
</dbReference>
<gene>
    <name evidence="8" type="primary">Acey_s0300.g1812</name>
    <name evidence="8" type="ORF">Y032_0300g1812</name>
</gene>
<dbReference type="OrthoDB" id="5799915at2759"/>
<evidence type="ECO:0000256" key="4">
    <source>
        <dbReference type="ARBA" id="ARBA00023136"/>
    </source>
</evidence>
<dbReference type="InterPro" id="IPR000477">
    <property type="entry name" value="RT_dom"/>
</dbReference>
<feature type="transmembrane region" description="Helical" evidence="5">
    <location>
        <begin position="39"/>
        <end position="63"/>
    </location>
</feature>
<dbReference type="Gene3D" id="3.30.70.270">
    <property type="match status" value="1"/>
</dbReference>
<feature type="transmembrane region" description="Helical" evidence="5">
    <location>
        <begin position="186"/>
        <end position="207"/>
    </location>
</feature>
<evidence type="ECO:0000259" key="7">
    <source>
        <dbReference type="PROSITE" id="PS50878"/>
    </source>
</evidence>
<dbReference type="InterPro" id="IPR043128">
    <property type="entry name" value="Rev_trsase/Diguanyl_cyclase"/>
</dbReference>
<dbReference type="InterPro" id="IPR043502">
    <property type="entry name" value="DNA/RNA_pol_sf"/>
</dbReference>
<evidence type="ECO:0000256" key="5">
    <source>
        <dbReference type="SAM" id="Phobius"/>
    </source>
</evidence>
<evidence type="ECO:0000256" key="1">
    <source>
        <dbReference type="ARBA" id="ARBA00004370"/>
    </source>
</evidence>
<evidence type="ECO:0000256" key="3">
    <source>
        <dbReference type="ARBA" id="ARBA00022989"/>
    </source>
</evidence>
<feature type="transmembrane region" description="Helical" evidence="5">
    <location>
        <begin position="6"/>
        <end position="27"/>
    </location>
</feature>
<evidence type="ECO:0000313" key="8">
    <source>
        <dbReference type="EMBL" id="EYB85345.1"/>
    </source>
</evidence>
<dbReference type="PROSITE" id="PS50878">
    <property type="entry name" value="RT_POL"/>
    <property type="match status" value="1"/>
</dbReference>
<comment type="caution">
    <text evidence="8">The sequence shown here is derived from an EMBL/GenBank/DDBJ whole genome shotgun (WGS) entry which is preliminary data.</text>
</comment>
<dbReference type="STRING" id="53326.A0A016S3V3"/>
<name>A0A016S3V3_9BILA</name>
<organism evidence="8 9">
    <name type="scientific">Ancylostoma ceylanicum</name>
    <dbReference type="NCBI Taxonomy" id="53326"/>
    <lineage>
        <taxon>Eukaryota</taxon>
        <taxon>Metazoa</taxon>
        <taxon>Ecdysozoa</taxon>
        <taxon>Nematoda</taxon>
        <taxon>Chromadorea</taxon>
        <taxon>Rhabditida</taxon>
        <taxon>Rhabditina</taxon>
        <taxon>Rhabditomorpha</taxon>
        <taxon>Strongyloidea</taxon>
        <taxon>Ancylostomatidae</taxon>
        <taxon>Ancylostomatinae</taxon>
        <taxon>Ancylostoma</taxon>
    </lineage>
</organism>
<keyword evidence="9" id="KW-1185">Reference proteome</keyword>
<keyword evidence="3 5" id="KW-1133">Transmembrane helix</keyword>
<dbReference type="PANTHER" id="PTHR46709">
    <property type="entry name" value="PROTEIN CBG23488-RELATED"/>
    <property type="match status" value="1"/>
</dbReference>
<proteinExistence type="predicted"/>
<feature type="transmembrane region" description="Helical" evidence="5">
    <location>
        <begin position="128"/>
        <end position="152"/>
    </location>
</feature>
<dbReference type="SUPFAM" id="SSF56672">
    <property type="entry name" value="DNA/RNA polymerases"/>
    <property type="match status" value="1"/>
</dbReference>
<evidence type="ECO:0008006" key="10">
    <source>
        <dbReference type="Google" id="ProtNLM"/>
    </source>
</evidence>
<dbReference type="PROSITE" id="PS50262">
    <property type="entry name" value="G_PROTEIN_RECEP_F1_2"/>
    <property type="match status" value="1"/>
</dbReference>
<protein>
    <recommendedName>
        <fullName evidence="10">Reverse transcriptase domain-containing protein</fullName>
    </recommendedName>
</protein>
<feature type="domain" description="Reverse transcriptase" evidence="7">
    <location>
        <begin position="407"/>
        <end position="661"/>
    </location>
</feature>
<evidence type="ECO:0000256" key="2">
    <source>
        <dbReference type="ARBA" id="ARBA00022692"/>
    </source>
</evidence>
<dbReference type="PANTHER" id="PTHR46709:SF8">
    <property type="entry name" value="G-PROTEIN COUPLED RECEPTORS FAMILY 1 PROFILE DOMAIN-CONTAINING PROTEIN"/>
    <property type="match status" value="1"/>
</dbReference>
<dbReference type="CDD" id="cd14978">
    <property type="entry name" value="7tmA_FMRFamide_R-like"/>
    <property type="match status" value="1"/>
</dbReference>
<feature type="domain" description="G-protein coupled receptors family 1 profile" evidence="6">
    <location>
        <begin position="18"/>
        <end position="302"/>
    </location>
</feature>
<dbReference type="Pfam" id="PF00078">
    <property type="entry name" value="RVT_1"/>
    <property type="match status" value="1"/>
</dbReference>
<keyword evidence="4 5" id="KW-0472">Membrane</keyword>
<comment type="subcellular location">
    <subcellularLocation>
        <location evidence="1">Membrane</location>
    </subcellularLocation>
</comment>
<feature type="transmembrane region" description="Helical" evidence="5">
    <location>
        <begin position="244"/>
        <end position="265"/>
    </location>
</feature>
<reference evidence="9" key="1">
    <citation type="journal article" date="2015" name="Nat. Genet.">
        <title>The genome and transcriptome of the zoonotic hookworm Ancylostoma ceylanicum identify infection-specific gene families.</title>
        <authorList>
            <person name="Schwarz E.M."/>
            <person name="Hu Y."/>
            <person name="Antoshechkin I."/>
            <person name="Miller M.M."/>
            <person name="Sternberg P.W."/>
            <person name="Aroian R.V."/>
        </authorList>
    </citation>
    <scope>NUCLEOTIDE SEQUENCE</scope>
    <source>
        <strain evidence="9">HY135</strain>
    </source>
</reference>
<accession>A0A016S3V3</accession>
<evidence type="ECO:0000259" key="6">
    <source>
        <dbReference type="PROSITE" id="PS50262"/>
    </source>
</evidence>
<dbReference type="InterPro" id="IPR017452">
    <property type="entry name" value="GPCR_Rhodpsn_7TM"/>
</dbReference>
<keyword evidence="2 5" id="KW-0812">Transmembrane</keyword>
<dbReference type="AlphaFoldDB" id="A0A016S3V3"/>
<dbReference type="CDD" id="cd01650">
    <property type="entry name" value="RT_nLTR_like"/>
    <property type="match status" value="1"/>
</dbReference>
<dbReference type="EMBL" id="JARK01001636">
    <property type="protein sequence ID" value="EYB85345.1"/>
    <property type="molecule type" value="Genomic_DNA"/>
</dbReference>
<sequence>MCFVGCIGLITALVSIVHNSLLFYTFIFSKELRKRNLTYLMWISGCDIFVSISYIAIMCVQVYTDYFESFTIFYLWHNYLREAFTVSHITLSSSSFLLMAATIERYLQSTTDPRTGSLFRLLARHRASVVLFCFAASCIFRGTVFFEVAVVYNSRCTGFSSMGLATSRLFSNPVYDAVWKFWIRKIVTVFLPFTVLASFNAAIVYNVRRTDRDQTVKALIMFSTVGTRAEVTRLRSRLRAVTRMLVMVVCCYLAANIIDVVVAFWETIDIESLFANEGVYTVTTDISSFLPILACAMRLPIYATNDKQIRTELDERLPRNMSGYPTKGPTKVIYDFYSDLFDSHVHLPPYHLREDGYLIPSVLPSEVRHAIKSVKNRTAPGPDRIRPEHLKNLPTALVNTLARLFTRYLSECKVPSQWKTSRTVLLYKKGDPQDIGNYRPICLLSVVYKLFTRVILNRIERTLDEGQPCEQAGFRKGFSTIDHIHTVTRLIEVSREYKMPLCLTFIDLKKAFDTVETEAVLEALGNQGVPTQYIRIFRELYSNFTTRISPFYDDITIDVRRGVRQGDTVSPKLFTATLEDVMRRLEWDNMGVRVDGRLLHHLRFADDIVLITPSISQAERMLADFDDACGKIGLQLNLTKTMFMRNGWVPDAPFSLNGTTISECSSYVYLGREVNMMNDLAPELGRRKRAAWGAYKSIEDVVKKTKNIRLRAHLFNTTVLPALTYASETWALRKQDENAVSVIERSIERVMLGMTRLTQVRAGIRSSTLRQQSKIRDAAVYAKLSKIRWAGHVMRLNDHRWTRAVSDWTPRNVYRQTQDIIARLCGCCPIIGKSVRLQKKFRDTDIENEKLVVPSPLMKPASNGHLEPRPFGMGGIGALIMARSSLATSDQRQEIKDFQVAVKV</sequence>
<dbReference type="Gene3D" id="1.20.1070.10">
    <property type="entry name" value="Rhodopsin 7-helix transmembrane proteins"/>
    <property type="match status" value="1"/>
</dbReference>